<evidence type="ECO:0000313" key="4">
    <source>
        <dbReference type="Proteomes" id="UP000603453"/>
    </source>
</evidence>
<keyword evidence="2" id="KW-0732">Signal</keyword>
<dbReference type="AlphaFoldDB" id="A0A8H7UX56"/>
<feature type="region of interest" description="Disordered" evidence="1">
    <location>
        <begin position="76"/>
        <end position="138"/>
    </location>
</feature>
<accession>A0A8H7UX56</accession>
<dbReference type="EMBL" id="JAEPRD010000130">
    <property type="protein sequence ID" value="KAG2197332.1"/>
    <property type="molecule type" value="Genomic_DNA"/>
</dbReference>
<evidence type="ECO:0000256" key="2">
    <source>
        <dbReference type="SAM" id="SignalP"/>
    </source>
</evidence>
<feature type="chain" id="PRO_5034288076" evidence="2">
    <location>
        <begin position="23"/>
        <end position="292"/>
    </location>
</feature>
<gene>
    <name evidence="3" type="ORF">INT47_012762</name>
</gene>
<keyword evidence="4" id="KW-1185">Reference proteome</keyword>
<organism evidence="3 4">
    <name type="scientific">Mucor saturninus</name>
    <dbReference type="NCBI Taxonomy" id="64648"/>
    <lineage>
        <taxon>Eukaryota</taxon>
        <taxon>Fungi</taxon>
        <taxon>Fungi incertae sedis</taxon>
        <taxon>Mucoromycota</taxon>
        <taxon>Mucoromycotina</taxon>
        <taxon>Mucoromycetes</taxon>
        <taxon>Mucorales</taxon>
        <taxon>Mucorineae</taxon>
        <taxon>Mucoraceae</taxon>
        <taxon>Mucor</taxon>
    </lineage>
</organism>
<feature type="signal peptide" evidence="2">
    <location>
        <begin position="1"/>
        <end position="22"/>
    </location>
</feature>
<evidence type="ECO:0000313" key="3">
    <source>
        <dbReference type="EMBL" id="KAG2197332.1"/>
    </source>
</evidence>
<evidence type="ECO:0000256" key="1">
    <source>
        <dbReference type="SAM" id="MobiDB-lite"/>
    </source>
</evidence>
<name>A0A8H7UX56_9FUNG</name>
<comment type="caution">
    <text evidence="3">The sequence shown here is derived from an EMBL/GenBank/DDBJ whole genome shotgun (WGS) entry which is preliminary data.</text>
</comment>
<sequence>MRISGTLSICAILSTLTIHVFAAAVVPPTAQNAALPAQAAVPHPPAQALQPEYVALPVYVKVPGYAGGEPSYQQLYSPANTRTSASSPGAQLPATMGGQFPAAPGIQVSPAPPALTGQPPVPPQTQVSPPAQVQAAPVNAQVAPAQAAPPAPAQVQPAAAVPAAAAAAGAASGASVSSSAGLECKCPAGQTPTMFAGLCICGDCGKVSPGVKSYNTSCPDEKFAAFNLGLEKECKEIENTEDCEFFKKSPGALTDDYKRCRDQLDSIMDDCENDAKCCSTMVKPGEPAPADD</sequence>
<dbReference type="Proteomes" id="UP000603453">
    <property type="component" value="Unassembled WGS sequence"/>
</dbReference>
<protein>
    <submittedName>
        <fullName evidence="3">Uncharacterized protein</fullName>
    </submittedName>
</protein>
<proteinExistence type="predicted"/>
<dbReference type="OrthoDB" id="2287360at2759"/>
<reference evidence="3" key="1">
    <citation type="submission" date="2020-12" db="EMBL/GenBank/DDBJ databases">
        <title>Metabolic potential, ecology and presence of endohyphal bacteria is reflected in genomic diversity of Mucoromycotina.</title>
        <authorList>
            <person name="Muszewska A."/>
            <person name="Okrasinska A."/>
            <person name="Steczkiewicz K."/>
            <person name="Drgas O."/>
            <person name="Orlowska M."/>
            <person name="Perlinska-Lenart U."/>
            <person name="Aleksandrzak-Piekarczyk T."/>
            <person name="Szatraj K."/>
            <person name="Zielenkiewicz U."/>
            <person name="Pilsyk S."/>
            <person name="Malc E."/>
            <person name="Mieczkowski P."/>
            <person name="Kruszewska J.S."/>
            <person name="Biernat P."/>
            <person name="Pawlowska J."/>
        </authorList>
    </citation>
    <scope>NUCLEOTIDE SEQUENCE</scope>
    <source>
        <strain evidence="3">WA0000017839</strain>
    </source>
</reference>
<feature type="compositionally biased region" description="Polar residues" evidence="1">
    <location>
        <begin position="76"/>
        <end position="89"/>
    </location>
</feature>
<feature type="compositionally biased region" description="Low complexity" evidence="1">
    <location>
        <begin position="124"/>
        <end position="138"/>
    </location>
</feature>